<feature type="transmembrane region" description="Helical" evidence="1">
    <location>
        <begin position="85"/>
        <end position="104"/>
    </location>
</feature>
<proteinExistence type="predicted"/>
<dbReference type="HOGENOM" id="CLU_556532_0_0_0"/>
<keyword evidence="1" id="KW-0812">Transmembrane</keyword>
<organism evidence="2 3">
    <name type="scientific">Singulisphaera acidiphila (strain ATCC BAA-1392 / DSM 18658 / VKM B-2454 / MOB10)</name>
    <dbReference type="NCBI Taxonomy" id="886293"/>
    <lineage>
        <taxon>Bacteria</taxon>
        <taxon>Pseudomonadati</taxon>
        <taxon>Planctomycetota</taxon>
        <taxon>Planctomycetia</taxon>
        <taxon>Isosphaerales</taxon>
        <taxon>Isosphaeraceae</taxon>
        <taxon>Singulisphaera</taxon>
    </lineage>
</organism>
<feature type="transmembrane region" description="Helical" evidence="1">
    <location>
        <begin position="240"/>
        <end position="259"/>
    </location>
</feature>
<evidence type="ECO:0000256" key="1">
    <source>
        <dbReference type="SAM" id="Phobius"/>
    </source>
</evidence>
<feature type="transmembrane region" description="Helical" evidence="1">
    <location>
        <begin position="440"/>
        <end position="459"/>
    </location>
</feature>
<dbReference type="Proteomes" id="UP000010798">
    <property type="component" value="Chromosome"/>
</dbReference>
<dbReference type="KEGG" id="saci:Sinac_5305"/>
<dbReference type="RefSeq" id="WP_015248558.1">
    <property type="nucleotide sequence ID" value="NC_019892.1"/>
</dbReference>
<feature type="transmembrane region" description="Helical" evidence="1">
    <location>
        <begin position="335"/>
        <end position="354"/>
    </location>
</feature>
<keyword evidence="3" id="KW-1185">Reference proteome</keyword>
<dbReference type="OrthoDB" id="213905at2"/>
<feature type="transmembrane region" description="Helical" evidence="1">
    <location>
        <begin position="49"/>
        <end position="73"/>
    </location>
</feature>
<evidence type="ECO:0008006" key="4">
    <source>
        <dbReference type="Google" id="ProtNLM"/>
    </source>
</evidence>
<evidence type="ECO:0000313" key="3">
    <source>
        <dbReference type="Proteomes" id="UP000010798"/>
    </source>
</evidence>
<feature type="transmembrane region" description="Helical" evidence="1">
    <location>
        <begin position="416"/>
        <end position="434"/>
    </location>
</feature>
<feature type="transmembrane region" description="Helical" evidence="1">
    <location>
        <begin position="466"/>
        <end position="488"/>
    </location>
</feature>
<dbReference type="AlphaFoldDB" id="L0DKV0"/>
<accession>L0DKV0</accession>
<protein>
    <recommendedName>
        <fullName evidence="4">Glycosyltransferase RgtA/B/C/D-like domain-containing protein</fullName>
    </recommendedName>
</protein>
<keyword evidence="1" id="KW-1133">Transmembrane helix</keyword>
<name>L0DKV0_SINAD</name>
<feature type="transmembrane region" description="Helical" evidence="1">
    <location>
        <begin position="290"/>
        <end position="323"/>
    </location>
</feature>
<dbReference type="EMBL" id="CP003364">
    <property type="protein sequence ID" value="AGA29455.1"/>
    <property type="molecule type" value="Genomic_DNA"/>
</dbReference>
<dbReference type="eggNOG" id="ENOG5032R7T">
    <property type="taxonomic scope" value="Bacteria"/>
</dbReference>
<reference evidence="2 3" key="1">
    <citation type="submission" date="2012-02" db="EMBL/GenBank/DDBJ databases">
        <title>Complete sequence of chromosome of Singulisphaera acidiphila DSM 18658.</title>
        <authorList>
            <consortium name="US DOE Joint Genome Institute (JGI-PGF)"/>
            <person name="Lucas S."/>
            <person name="Copeland A."/>
            <person name="Lapidus A."/>
            <person name="Glavina del Rio T."/>
            <person name="Dalin E."/>
            <person name="Tice H."/>
            <person name="Bruce D."/>
            <person name="Goodwin L."/>
            <person name="Pitluck S."/>
            <person name="Peters L."/>
            <person name="Ovchinnikova G."/>
            <person name="Chertkov O."/>
            <person name="Kyrpides N."/>
            <person name="Mavromatis K."/>
            <person name="Ivanova N."/>
            <person name="Brettin T."/>
            <person name="Detter J.C."/>
            <person name="Han C."/>
            <person name="Larimer F."/>
            <person name="Land M."/>
            <person name="Hauser L."/>
            <person name="Markowitz V."/>
            <person name="Cheng J.-F."/>
            <person name="Hugenholtz P."/>
            <person name="Woyke T."/>
            <person name="Wu D."/>
            <person name="Tindall B."/>
            <person name="Pomrenke H."/>
            <person name="Brambilla E."/>
            <person name="Klenk H.-P."/>
            <person name="Eisen J.A."/>
        </authorList>
    </citation>
    <scope>NUCLEOTIDE SEQUENCE [LARGE SCALE GENOMIC DNA]</scope>
    <source>
        <strain evidence="3">ATCC BAA-1392 / DSM 18658 / VKM B-2454 / MOB10</strain>
    </source>
</reference>
<gene>
    <name evidence="2" type="ordered locus">Sinac_5305</name>
</gene>
<keyword evidence="1" id="KW-0472">Membrane</keyword>
<feature type="transmembrane region" description="Helical" evidence="1">
    <location>
        <begin position="212"/>
        <end position="234"/>
    </location>
</feature>
<feature type="transmembrane region" description="Helical" evidence="1">
    <location>
        <begin position="380"/>
        <end position="404"/>
    </location>
</feature>
<sequence length="490" mass="52016">MRKAVLAVLSVQAALTLGFILTLRSGLFPLGIPGEWEWLRLPRGVTPIALQWAIGVSAVLGYAMFSGWGMTFLGMTPSRLKQGTAVVGLVVASLVAQMLVAIAAPEGYGMAKWILALHNPGSNGYYTVAKNQMSDPWRFLEDYPNWIRKQDALHVGTHPPGLFLVQRGLLNAMEASPETARFVVDHLPQSVSMAFTVVEQYAHLPRADRATLALTGALTMLLCSSTVLPLYLLARSVLPANAAWAAATLWPLVPSAILFQPTADTAFPFLSTSALALAAYATRGTPRSGLIAAAGSGAVLALGMGFTLAFLPIGLIVAILIATAPGRSLRQKGEAIAVVGLGFLVPTLLGWGFTRSNPFLTWWWNQRNHARFYVEYPRSYLAWVVANPVELAVAIGLPGAVWGLVGIARVREAPRVSLATLSLLVVLTLSGRSLSEVARLWLPMMPALLVAAGAGLARLGGGGASLGISVGLIGVQTLFLQATIQVVYPT</sequence>
<evidence type="ECO:0000313" key="2">
    <source>
        <dbReference type="EMBL" id="AGA29455.1"/>
    </source>
</evidence>